<dbReference type="RefSeq" id="WP_127700855.1">
    <property type="nucleotide sequence ID" value="NZ_SACS01000029.1"/>
</dbReference>
<dbReference type="Gene3D" id="3.40.800.20">
    <property type="entry name" value="Histone deacetylase domain"/>
    <property type="match status" value="1"/>
</dbReference>
<evidence type="ECO:0000256" key="1">
    <source>
        <dbReference type="ARBA" id="ARBA00005947"/>
    </source>
</evidence>
<comment type="caution">
    <text evidence="3">The sequence shown here is derived from an EMBL/GenBank/DDBJ whole genome shotgun (WGS) entry which is preliminary data.</text>
</comment>
<dbReference type="GO" id="GO:0004407">
    <property type="term" value="F:histone deacetylase activity"/>
    <property type="evidence" value="ECO:0007669"/>
    <property type="project" value="TreeGrafter"/>
</dbReference>
<accession>A0A437QEQ5</accession>
<organism evidence="3 4">
    <name type="scientific">Rheinheimera riviphila</name>
    <dbReference type="NCBI Taxonomy" id="1834037"/>
    <lineage>
        <taxon>Bacteria</taxon>
        <taxon>Pseudomonadati</taxon>
        <taxon>Pseudomonadota</taxon>
        <taxon>Gammaproteobacteria</taxon>
        <taxon>Chromatiales</taxon>
        <taxon>Chromatiaceae</taxon>
        <taxon>Rheinheimera</taxon>
    </lineage>
</organism>
<name>A0A437QEQ5_9GAMM</name>
<proteinExistence type="inferred from homology"/>
<dbReference type="Pfam" id="PF00850">
    <property type="entry name" value="Hist_deacetyl"/>
    <property type="match status" value="1"/>
</dbReference>
<dbReference type="SUPFAM" id="SSF52768">
    <property type="entry name" value="Arginase/deacetylase"/>
    <property type="match status" value="1"/>
</dbReference>
<dbReference type="Proteomes" id="UP000283077">
    <property type="component" value="Unassembled WGS sequence"/>
</dbReference>
<evidence type="ECO:0000259" key="2">
    <source>
        <dbReference type="Pfam" id="PF00850"/>
    </source>
</evidence>
<dbReference type="PANTHER" id="PTHR10625">
    <property type="entry name" value="HISTONE DEACETYLASE HDAC1-RELATED"/>
    <property type="match status" value="1"/>
</dbReference>
<comment type="similarity">
    <text evidence="1">Belongs to the histone deacetylase family.</text>
</comment>
<dbReference type="AlphaFoldDB" id="A0A437QEQ5"/>
<dbReference type="GO" id="GO:0040029">
    <property type="term" value="P:epigenetic regulation of gene expression"/>
    <property type="evidence" value="ECO:0007669"/>
    <property type="project" value="TreeGrafter"/>
</dbReference>
<evidence type="ECO:0000313" key="3">
    <source>
        <dbReference type="EMBL" id="RVU32996.1"/>
    </source>
</evidence>
<dbReference type="InterPro" id="IPR023696">
    <property type="entry name" value="Ureohydrolase_dom_sf"/>
</dbReference>
<evidence type="ECO:0000313" key="4">
    <source>
        <dbReference type="Proteomes" id="UP000283077"/>
    </source>
</evidence>
<dbReference type="InterPro" id="IPR023801">
    <property type="entry name" value="His_deacetylse_dom"/>
</dbReference>
<dbReference type="EMBL" id="SACS01000029">
    <property type="protein sequence ID" value="RVU32996.1"/>
    <property type="molecule type" value="Genomic_DNA"/>
</dbReference>
<dbReference type="CDD" id="cd11599">
    <property type="entry name" value="HDAC_classII_2"/>
    <property type="match status" value="1"/>
</dbReference>
<sequence>MSVTIFSHPGCLQHNVGLDHPEQPARLHAIADQLLSSGLEYVLQQRDATPVTDDQLALVHDRAYIGQVIAKVPEHGCAWLDDDTAIMNKSLHAARHAAGAVVNAVDLVMQLPDQQAFCAIRPPGHHAESAQAMGFCLFNNVAVGAAYAMQTYGLQRIAIVDFDVHHGNGTEQIFRNDQRVLFCSSFEHPYYPFTDPASHNLLLKIPLPGNSDGQEFRRRASAQWFEQIRAFQPQLLMISAGFDAHIEDELAHLKWTDADYHWLAQQLKLIANECCDGRIVACLEGGYALNALGRSVVAMLKAWI</sequence>
<dbReference type="InterPro" id="IPR000286">
    <property type="entry name" value="HDACs"/>
</dbReference>
<keyword evidence="4" id="KW-1185">Reference proteome</keyword>
<gene>
    <name evidence="3" type="ORF">EOE67_18590</name>
</gene>
<protein>
    <submittedName>
        <fullName evidence="3">Histone deacetylase family protein</fullName>
    </submittedName>
</protein>
<reference evidence="3 4" key="1">
    <citation type="submission" date="2019-01" db="EMBL/GenBank/DDBJ databases">
        <authorList>
            <person name="Chen W.-M."/>
        </authorList>
    </citation>
    <scope>NUCLEOTIDE SEQUENCE [LARGE SCALE GENOMIC DNA]</scope>
    <source>
        <strain evidence="3 4">KYPC3</strain>
    </source>
</reference>
<dbReference type="PANTHER" id="PTHR10625:SF10">
    <property type="entry name" value="HISTONE DEACETYLASE HDAC1"/>
    <property type="match status" value="1"/>
</dbReference>
<dbReference type="PRINTS" id="PR01270">
    <property type="entry name" value="HDASUPER"/>
</dbReference>
<dbReference type="InterPro" id="IPR037138">
    <property type="entry name" value="His_deacetylse_dom_sf"/>
</dbReference>
<dbReference type="OrthoDB" id="9808367at2"/>
<feature type="domain" description="Histone deacetylase" evidence="2">
    <location>
        <begin position="20"/>
        <end position="301"/>
    </location>
</feature>